<dbReference type="Proteomes" id="UP001177021">
    <property type="component" value="Unassembled WGS sequence"/>
</dbReference>
<protein>
    <submittedName>
        <fullName evidence="1">Uncharacterized protein</fullName>
    </submittedName>
</protein>
<sequence length="1361" mass="155305">MNIISWNCRGLGNPSAVRHLKYLIRKYKPDVMILYETLSNANKINDLRYVLSFDNCMAADREGRGGGVAVYWMNHVGCVITNYSRNHIDIEVTDPMRGKWRLTGFYGYPEGSRRRDSWNFLRQLSQISNLPWCIIGDFNDILSSDEKKGRTDRANWLIHGFREAVSDAGLVDLTMENYQFTWFKSLGTARAVEEKLDRALSNNGWNQFFPNARLECLTATSSDHYPLLLLCDPITPVSNKNKHFRFENAWLVDPDCDSFVKNSWQSLSNNGIVHKLEGCASDLQQWSKEKFHMLRKDIDKYHKKLEQLRDHVDDTNINYFNALKKRLSSLLLQDDLFWRQRAKTFWYKDGDLNTKFFHAAATTRRKMNRVNMLLDDSGAEVRDQEDMSIIARNYFIELFQKQHSSRNAVLSALSQTVSSDDNQKLTAPFTVDEFRAAVFSMQADKCSGPDGFNPGFYQHFWDMCGHEIFTAGCAWLETGVFPPSLNSTNIALIPKGETQTSMKDWRPIALCNVLYKVVAKVLANRLKDVLDTCISENQSAFVPGRSIHDNAMAAIEIVHFMKSKSRGKRGEVALKLDISKAYDRIDWDYLREVLSTMGFSQQWISWIMLCVETVDYSINFNGKLVGPIVPGRGLRQGDPLSPYLFILCAEGLSALINKADSRGDIHGVKICKNAPIISHLLFADDCFLFFRATENEALVMKNILSIYEQASGQSINLQKSEIFCSKNVSDPVKNSISHILGVQQVLGTGRYLGLPSMVGRSRKATFRFIKDRIWKKINSWSSRCLSQAGREVMIKSVLQTIPSYIMSVFLIPHSLSDEIEKMLNSFWWGHNKDQSQGINWLSWERLSMHKSAGGLGFKSITAFNYAMLGKQAWKLLTNPGNLITRLFKAKYFPNSDFLSSSIGHNPSYVWRSIWSAKFVVRTGYKWSIGTGHNIPIWDSRWLSDGSILSQPTNMHVNLADMRVSDILEPNVKQWNPTLATSMLGTQLGSRILKTPLFDSVSHDKIIWRFEKNGKYSVKSAYRYCIEDTLDLSHLKVPGNWNLVWQIQAPPKVKNFMWRLCRNCIPTRTRLLQKGVNCPGECVLCATEIEDSIHIILSCEVARQVWQKSGFLNTIQQHLTVNNNIADLVFSILQVLTAEQCSLFSTVLWSLWQSRNNKLWRSQVETASVVFDRACTVLTNWQTAQIAPKKGINGQQQPAAAKWARPSLGRYKCNIDASFSSGLNRVGIGTCIRDDQGRFVVAKTEWFSPVCDVEMGEAQGLLQALKWVRDLQLEDVDFELDAQTVVTKFHSKKDDVYEFGEVIKDCQRLHNTFFKNSKVEFIRRQANVVAHVLARAAPSLASFRVFTDTPICIHNFIINEMF</sequence>
<organism evidence="1 2">
    <name type="scientific">Trifolium pratense</name>
    <name type="common">Red clover</name>
    <dbReference type="NCBI Taxonomy" id="57577"/>
    <lineage>
        <taxon>Eukaryota</taxon>
        <taxon>Viridiplantae</taxon>
        <taxon>Streptophyta</taxon>
        <taxon>Embryophyta</taxon>
        <taxon>Tracheophyta</taxon>
        <taxon>Spermatophyta</taxon>
        <taxon>Magnoliopsida</taxon>
        <taxon>eudicotyledons</taxon>
        <taxon>Gunneridae</taxon>
        <taxon>Pentapetalae</taxon>
        <taxon>rosids</taxon>
        <taxon>fabids</taxon>
        <taxon>Fabales</taxon>
        <taxon>Fabaceae</taxon>
        <taxon>Papilionoideae</taxon>
        <taxon>50 kb inversion clade</taxon>
        <taxon>NPAAA clade</taxon>
        <taxon>Hologalegina</taxon>
        <taxon>IRL clade</taxon>
        <taxon>Trifolieae</taxon>
        <taxon>Trifolium</taxon>
    </lineage>
</organism>
<comment type="caution">
    <text evidence="1">The sequence shown here is derived from an EMBL/GenBank/DDBJ whole genome shotgun (WGS) entry which is preliminary data.</text>
</comment>
<dbReference type="EMBL" id="CASHSV030000109">
    <property type="protein sequence ID" value="CAJ2647391.1"/>
    <property type="molecule type" value="Genomic_DNA"/>
</dbReference>
<evidence type="ECO:0000313" key="1">
    <source>
        <dbReference type="EMBL" id="CAJ2647391.1"/>
    </source>
</evidence>
<proteinExistence type="predicted"/>
<keyword evidence="2" id="KW-1185">Reference proteome</keyword>
<accession>A0ACB0JSW1</accession>
<gene>
    <name evidence="1" type="ORF">MILVUS5_LOCUS15925</name>
</gene>
<name>A0ACB0JSW1_TRIPR</name>
<evidence type="ECO:0000313" key="2">
    <source>
        <dbReference type="Proteomes" id="UP001177021"/>
    </source>
</evidence>
<reference evidence="1" key="1">
    <citation type="submission" date="2023-10" db="EMBL/GenBank/DDBJ databases">
        <authorList>
            <person name="Rodriguez Cubillos JULIANA M."/>
            <person name="De Vega J."/>
        </authorList>
    </citation>
    <scope>NUCLEOTIDE SEQUENCE</scope>
</reference>